<dbReference type="AlphaFoldDB" id="A0A8X7W530"/>
<accession>A0A8X7W530</accession>
<name>A0A8X7W530_BRACI</name>
<dbReference type="OrthoDB" id="1102493at2759"/>
<evidence type="ECO:0000313" key="2">
    <source>
        <dbReference type="Proteomes" id="UP000886595"/>
    </source>
</evidence>
<gene>
    <name evidence="1" type="ORF">Bca52824_016414</name>
</gene>
<reference evidence="1 2" key="1">
    <citation type="submission" date="2020-02" db="EMBL/GenBank/DDBJ databases">
        <authorList>
            <person name="Ma Q."/>
            <person name="Huang Y."/>
            <person name="Song X."/>
            <person name="Pei D."/>
        </authorList>
    </citation>
    <scope>NUCLEOTIDE SEQUENCE [LARGE SCALE GENOMIC DNA]</scope>
    <source>
        <strain evidence="1">Sxm20200214</strain>
        <tissue evidence="1">Leaf</tissue>
    </source>
</reference>
<comment type="caution">
    <text evidence="1">The sequence shown here is derived from an EMBL/GenBank/DDBJ whole genome shotgun (WGS) entry which is preliminary data.</text>
</comment>
<protein>
    <submittedName>
        <fullName evidence="1">Uncharacterized protein</fullName>
    </submittedName>
</protein>
<dbReference type="EMBL" id="JAAMPC010000003">
    <property type="protein sequence ID" value="KAG2323201.1"/>
    <property type="molecule type" value="Genomic_DNA"/>
</dbReference>
<dbReference type="Proteomes" id="UP000886595">
    <property type="component" value="Unassembled WGS sequence"/>
</dbReference>
<sequence length="118" mass="12990">MGQDYSYSQPSSSSNSLDITSLLEAEAQMYADEAVSSYCNAEPFQYPPQPEADDGIPTTCYCCAEPVVGCSYTPKDPYRRKLCKGFKGEWCTSRVSVIRFSSRHVNQVTGAFGGVKVF</sequence>
<evidence type="ECO:0000313" key="1">
    <source>
        <dbReference type="EMBL" id="KAG2323201.1"/>
    </source>
</evidence>
<keyword evidence="2" id="KW-1185">Reference proteome</keyword>
<proteinExistence type="predicted"/>
<organism evidence="1 2">
    <name type="scientific">Brassica carinata</name>
    <name type="common">Ethiopian mustard</name>
    <name type="synonym">Abyssinian cabbage</name>
    <dbReference type="NCBI Taxonomy" id="52824"/>
    <lineage>
        <taxon>Eukaryota</taxon>
        <taxon>Viridiplantae</taxon>
        <taxon>Streptophyta</taxon>
        <taxon>Embryophyta</taxon>
        <taxon>Tracheophyta</taxon>
        <taxon>Spermatophyta</taxon>
        <taxon>Magnoliopsida</taxon>
        <taxon>eudicotyledons</taxon>
        <taxon>Gunneridae</taxon>
        <taxon>Pentapetalae</taxon>
        <taxon>rosids</taxon>
        <taxon>malvids</taxon>
        <taxon>Brassicales</taxon>
        <taxon>Brassicaceae</taxon>
        <taxon>Brassiceae</taxon>
        <taxon>Brassica</taxon>
    </lineage>
</organism>